<reference evidence="1" key="1">
    <citation type="submission" date="2022-10" db="EMBL/GenBank/DDBJ databases">
        <authorList>
            <person name="Hyden B.L."/>
            <person name="Feng K."/>
            <person name="Yates T."/>
            <person name="Jawdy S."/>
            <person name="Smart L.B."/>
            <person name="Muchero W."/>
        </authorList>
    </citation>
    <scope>NUCLEOTIDE SEQUENCE</scope>
    <source>
        <tissue evidence="1">Shoot tip</tissue>
    </source>
</reference>
<protein>
    <submittedName>
        <fullName evidence="1">Uncharacterized protein</fullName>
    </submittedName>
</protein>
<comment type="caution">
    <text evidence="1">The sequence shown here is derived from an EMBL/GenBank/DDBJ whole genome shotgun (WGS) entry which is preliminary data.</text>
</comment>
<reference evidence="1" key="2">
    <citation type="journal article" date="2023" name="Int. J. Mol. Sci.">
        <title>De Novo Assembly and Annotation of 11 Diverse Shrub Willow (Salix) Genomes Reveals Novel Gene Organization in Sex-Linked Regions.</title>
        <authorList>
            <person name="Hyden B."/>
            <person name="Feng K."/>
            <person name="Yates T.B."/>
            <person name="Jawdy S."/>
            <person name="Cereghino C."/>
            <person name="Smart L.B."/>
            <person name="Muchero W."/>
        </authorList>
    </citation>
    <scope>NUCLEOTIDE SEQUENCE</scope>
    <source>
        <tissue evidence="1">Shoot tip</tissue>
    </source>
</reference>
<keyword evidence="2" id="KW-1185">Reference proteome</keyword>
<organism evidence="1 2">
    <name type="scientific">Salix suchowensis</name>
    <dbReference type="NCBI Taxonomy" id="1278906"/>
    <lineage>
        <taxon>Eukaryota</taxon>
        <taxon>Viridiplantae</taxon>
        <taxon>Streptophyta</taxon>
        <taxon>Embryophyta</taxon>
        <taxon>Tracheophyta</taxon>
        <taxon>Spermatophyta</taxon>
        <taxon>Magnoliopsida</taxon>
        <taxon>eudicotyledons</taxon>
        <taxon>Gunneridae</taxon>
        <taxon>Pentapetalae</taxon>
        <taxon>rosids</taxon>
        <taxon>fabids</taxon>
        <taxon>Malpighiales</taxon>
        <taxon>Salicaceae</taxon>
        <taxon>Saliceae</taxon>
        <taxon>Salix</taxon>
    </lineage>
</organism>
<evidence type="ECO:0000313" key="2">
    <source>
        <dbReference type="Proteomes" id="UP001141253"/>
    </source>
</evidence>
<name>A0ABQ9BT57_9ROSI</name>
<sequence>MLSAVLGLSWLIISIGTTAVSVGLPMFTRRLVVIKLIRMVPYFCFEVLKKSFGQFLYLEHV</sequence>
<proteinExistence type="predicted"/>
<dbReference type="Proteomes" id="UP001141253">
    <property type="component" value="Chromosome 2"/>
</dbReference>
<evidence type="ECO:0000313" key="1">
    <source>
        <dbReference type="EMBL" id="KAJ6390322.1"/>
    </source>
</evidence>
<gene>
    <name evidence="1" type="ORF">OIU77_024526</name>
</gene>
<accession>A0ABQ9BT57</accession>
<dbReference type="EMBL" id="JAPFFI010000006">
    <property type="protein sequence ID" value="KAJ6390322.1"/>
    <property type="molecule type" value="Genomic_DNA"/>
</dbReference>